<dbReference type="InterPro" id="IPR000182">
    <property type="entry name" value="GNAT_dom"/>
</dbReference>
<dbReference type="PANTHER" id="PTHR43072:SF23">
    <property type="entry name" value="UPF0039 PROTEIN C11D3.02C"/>
    <property type="match status" value="1"/>
</dbReference>
<dbReference type="Proteomes" id="UP000186341">
    <property type="component" value="Unassembled WGS sequence"/>
</dbReference>
<proteinExistence type="predicted"/>
<dbReference type="Gene3D" id="3.40.630.30">
    <property type="match status" value="1"/>
</dbReference>
<dbReference type="Pfam" id="PF13420">
    <property type="entry name" value="Acetyltransf_4"/>
    <property type="match status" value="1"/>
</dbReference>
<evidence type="ECO:0000313" key="5">
    <source>
        <dbReference type="Proteomes" id="UP000186341"/>
    </source>
</evidence>
<evidence type="ECO:0000259" key="3">
    <source>
        <dbReference type="PROSITE" id="PS51186"/>
    </source>
</evidence>
<dbReference type="SUPFAM" id="SSF55729">
    <property type="entry name" value="Acyl-CoA N-acyltransferases (Nat)"/>
    <property type="match status" value="1"/>
</dbReference>
<dbReference type="CDD" id="cd04301">
    <property type="entry name" value="NAT_SF"/>
    <property type="match status" value="1"/>
</dbReference>
<name>A0A1U7NIK1_9FIRM</name>
<evidence type="ECO:0000256" key="2">
    <source>
        <dbReference type="ARBA" id="ARBA00023315"/>
    </source>
</evidence>
<evidence type="ECO:0000256" key="1">
    <source>
        <dbReference type="ARBA" id="ARBA00022679"/>
    </source>
</evidence>
<gene>
    <name evidence="4" type="ORF">BO222_01715</name>
</gene>
<accession>A0A1U7NIK1</accession>
<keyword evidence="5" id="KW-1185">Reference proteome</keyword>
<keyword evidence="1" id="KW-0808">Transferase</keyword>
<dbReference type="PROSITE" id="PS51186">
    <property type="entry name" value="GNAT"/>
    <property type="match status" value="1"/>
</dbReference>
<keyword evidence="2" id="KW-0012">Acyltransferase</keyword>
<reference evidence="4 5" key="1">
    <citation type="submission" date="2016-11" db="EMBL/GenBank/DDBJ databases">
        <title>Description of two novel members of the family Erysipelotrichaceae: Ileibacterium lipovorans gen. nov., sp. nov. and Dubosiella newyorkensis, gen. nov., sp. nov.</title>
        <authorList>
            <person name="Cox L.M."/>
            <person name="Sohn J."/>
            <person name="Tyrrell K.L."/>
            <person name="Citron D.M."/>
            <person name="Lawson P.A."/>
            <person name="Patel N.B."/>
            <person name="Iizumi T."/>
            <person name="Perez-Perez G.I."/>
            <person name="Goldstein E.J."/>
            <person name="Blaser M.J."/>
        </authorList>
    </citation>
    <scope>NUCLEOTIDE SEQUENCE [LARGE SCALE GENOMIC DNA]</scope>
    <source>
        <strain evidence="4 5">NYU-BL-A3</strain>
    </source>
</reference>
<dbReference type="GO" id="GO:0016747">
    <property type="term" value="F:acyltransferase activity, transferring groups other than amino-acyl groups"/>
    <property type="evidence" value="ECO:0007669"/>
    <property type="project" value="InterPro"/>
</dbReference>
<dbReference type="InterPro" id="IPR016181">
    <property type="entry name" value="Acyl_CoA_acyltransferase"/>
</dbReference>
<protein>
    <recommendedName>
        <fullName evidence="3">N-acetyltransferase domain-containing protein</fullName>
    </recommendedName>
</protein>
<organism evidence="4 5">
    <name type="scientific">Ileibacterium valens</name>
    <dbReference type="NCBI Taxonomy" id="1862668"/>
    <lineage>
        <taxon>Bacteria</taxon>
        <taxon>Bacillati</taxon>
        <taxon>Bacillota</taxon>
        <taxon>Erysipelotrichia</taxon>
        <taxon>Erysipelotrichales</taxon>
        <taxon>Erysipelotrichaceae</taxon>
        <taxon>Ileibacterium</taxon>
    </lineage>
</organism>
<feature type="domain" description="N-acetyltransferase" evidence="3">
    <location>
        <begin position="26"/>
        <end position="185"/>
    </location>
</feature>
<dbReference type="AlphaFoldDB" id="A0A1U7NIK1"/>
<dbReference type="EMBL" id="MPJW01000059">
    <property type="protein sequence ID" value="OLU42412.1"/>
    <property type="molecule type" value="Genomic_DNA"/>
</dbReference>
<comment type="caution">
    <text evidence="4">The sequence shown here is derived from an EMBL/GenBank/DDBJ whole genome shotgun (WGS) entry which is preliminary data.</text>
</comment>
<dbReference type="PANTHER" id="PTHR43072">
    <property type="entry name" value="N-ACETYLTRANSFERASE"/>
    <property type="match status" value="1"/>
</dbReference>
<evidence type="ECO:0000313" key="4">
    <source>
        <dbReference type="EMBL" id="OLU42412.1"/>
    </source>
</evidence>
<sequence length="213" mass="24131">MVVNTNLESGQKEKQADCSFKSCFIDGIREFEIQDLDEVYEIYCYYVDHSNYNLDLTPESKETFLNSIVSNPDFPFLVAEYDGKIIGYGTAHHYRPKAGYQHTAELTIYFEPSNHHGLSHALADTLTNILRMQNVRQEIGCITASNKPSIAMGLRRGFKEYGRLKDAAIKAGEFCDVVWMSRVIQNGDAQKASDLKDFIPYSVLKSYSGKTLN</sequence>